<comment type="caution">
    <text evidence="1">The sequence shown here is derived from an EMBL/GenBank/DDBJ whole genome shotgun (WGS) entry which is preliminary data.</text>
</comment>
<reference evidence="1 2" key="1">
    <citation type="submission" date="2019-10" db="EMBL/GenBank/DDBJ databases">
        <title>Streptomyces tenebrisbrunneis sp.nov., an endogenous actinomycete isolated from of Lycium ruthenicum.</title>
        <authorList>
            <person name="Ma L."/>
        </authorList>
    </citation>
    <scope>NUCLEOTIDE SEQUENCE [LARGE SCALE GENOMIC DNA]</scope>
    <source>
        <strain evidence="1 2">TRM 66187</strain>
    </source>
</reference>
<evidence type="ECO:0000313" key="2">
    <source>
        <dbReference type="Proteomes" id="UP000621266"/>
    </source>
</evidence>
<dbReference type="EMBL" id="WHPN01000396">
    <property type="protein sequence ID" value="KAF4405930.1"/>
    <property type="molecule type" value="Genomic_DNA"/>
</dbReference>
<accession>A0ABQ7FB05</accession>
<gene>
    <name evidence="1" type="ORF">GCU69_27680</name>
</gene>
<dbReference type="Proteomes" id="UP000621266">
    <property type="component" value="Unassembled WGS sequence"/>
</dbReference>
<dbReference type="RefSeq" id="WP_156207468.1">
    <property type="nucleotide sequence ID" value="NZ_WHPN01000396.1"/>
</dbReference>
<protein>
    <recommendedName>
        <fullName evidence="3">Ricin B lectin domain-containing protein</fullName>
    </recommendedName>
</protein>
<keyword evidence="2" id="KW-1185">Reference proteome</keyword>
<proteinExistence type="predicted"/>
<name>A0ABQ7FB05_9ACTN</name>
<sequence>MTYTREILIMRSRVLKASIPVALGGLLLGAGTAHANENYYLSIGGAYGIASYYTESGAKKMNGYVHDTLADGHCAMLWMDFTTNPHQHHDAQAYIACGNGNQDWGVARSSTDSNINGIRTAVCITGVHGCYDQNGNQQEWPYVSWDAKTCWWYRVDSRANGKCGEGNPLG</sequence>
<organism evidence="1 2">
    <name type="scientific">Streptomyces lycii</name>
    <dbReference type="NCBI Taxonomy" id="2654337"/>
    <lineage>
        <taxon>Bacteria</taxon>
        <taxon>Bacillati</taxon>
        <taxon>Actinomycetota</taxon>
        <taxon>Actinomycetes</taxon>
        <taxon>Kitasatosporales</taxon>
        <taxon>Streptomycetaceae</taxon>
        <taxon>Streptomyces</taxon>
    </lineage>
</organism>
<evidence type="ECO:0000313" key="1">
    <source>
        <dbReference type="EMBL" id="KAF4405930.1"/>
    </source>
</evidence>
<evidence type="ECO:0008006" key="3">
    <source>
        <dbReference type="Google" id="ProtNLM"/>
    </source>
</evidence>